<keyword evidence="4 6" id="KW-0274">FAD</keyword>
<sequence>MKKALYWFTNDLRLQDNMSLSSLLMQSDSIAFVYVLDPRWFKQNNYQHKRVGEHRFRFIVESLRDLDAQLRSFGHHLTVLHGEPVAELLHFVSHQGINLLGCASQVGWNERRVWQYLVQQLPQVDCISRWNSTLFEPEQLERGEDALASFSRFRKQVEQQPITPVSPCKIWLDTLPPPLAAEETSQQLDTVLHEYRGSMAASCQRYADTRLTHEDEHFIGGERAALLHLERYFTSQAPESYKQTRNDLDGWSTSTKFSPYLAVGNVSPRQIWQRLDRYQKECLKNESTYWIGFELLWREYFQWWALAQKSRLFALQGSAATRPLTSYYGERFIKWCQGCTPYPLVNACMHQLNATGFMSNRGRQIVASCLVNELSIDWRYGAAYFQQQLIDYDVASNWGNWQYIAGVGADPRGGRHFNLAKQTQLYDANEAFINKWHGKHQAEPLDSVDAADWPIPADGSHHD</sequence>
<comment type="cofactor">
    <cofactor evidence="6">
        <name>(6R)-5,10-methylene-5,6,7,8-tetrahydrofolate</name>
        <dbReference type="ChEBI" id="CHEBI:15636"/>
    </cofactor>
    <text evidence="6">Binds 1 5,10-methenyltetrahydrofolate (MTHF) per subunit.</text>
</comment>
<dbReference type="RefSeq" id="WP_188630902.1">
    <property type="nucleotide sequence ID" value="NZ_BMKE01000042.1"/>
</dbReference>
<dbReference type="InterPro" id="IPR036134">
    <property type="entry name" value="Crypto/Photolyase_FAD-like_sf"/>
</dbReference>
<keyword evidence="9" id="KW-1185">Reference proteome</keyword>
<dbReference type="SUPFAM" id="SSF48173">
    <property type="entry name" value="Cryptochrome/photolyase FAD-binding domain"/>
    <property type="match status" value="1"/>
</dbReference>
<comment type="function">
    <text evidence="6">May have a photoreceptor function.</text>
</comment>
<comment type="cofactor">
    <cofactor evidence="6">
        <name>FAD</name>
        <dbReference type="ChEBI" id="CHEBI:57692"/>
    </cofactor>
    <text evidence="6">Binds 1 FAD per subunit.</text>
</comment>
<dbReference type="PANTHER" id="PTHR11455:SF22">
    <property type="entry name" value="CRYPTOCHROME DASH"/>
    <property type="match status" value="1"/>
</dbReference>
<comment type="similarity">
    <text evidence="1 6">Belongs to the DNA photolyase class-1 family.</text>
</comment>
<comment type="caution">
    <text evidence="8">The sequence shown here is derived from an EMBL/GenBank/DDBJ whole genome shotgun (WGS) entry which is preliminary data.</text>
</comment>
<accession>A0ABQ1IYN4</accession>
<evidence type="ECO:0000256" key="6">
    <source>
        <dbReference type="RuleBase" id="RU367151"/>
    </source>
</evidence>
<dbReference type="Gene3D" id="1.25.40.80">
    <property type="match status" value="1"/>
</dbReference>
<protein>
    <recommendedName>
        <fullName evidence="2 6">Cryptochrome DASH</fullName>
    </recommendedName>
</protein>
<dbReference type="InterPro" id="IPR014729">
    <property type="entry name" value="Rossmann-like_a/b/a_fold"/>
</dbReference>
<dbReference type="EMBL" id="BMKE01000042">
    <property type="protein sequence ID" value="GGB54490.1"/>
    <property type="molecule type" value="Genomic_DNA"/>
</dbReference>
<evidence type="ECO:0000256" key="3">
    <source>
        <dbReference type="ARBA" id="ARBA00022630"/>
    </source>
</evidence>
<evidence type="ECO:0000259" key="7">
    <source>
        <dbReference type="PROSITE" id="PS51645"/>
    </source>
</evidence>
<keyword evidence="3 6" id="KW-0285">Flavoprotein</keyword>
<dbReference type="Pfam" id="PF00875">
    <property type="entry name" value="DNA_photolyase"/>
    <property type="match status" value="1"/>
</dbReference>
<keyword evidence="5 6" id="KW-0157">Chromophore</keyword>
<dbReference type="InterPro" id="IPR002081">
    <property type="entry name" value="Cryptochrome/DNA_photolyase_1"/>
</dbReference>
<dbReference type="NCBIfam" id="TIGR02765">
    <property type="entry name" value="crypto_DASH"/>
    <property type="match status" value="1"/>
</dbReference>
<dbReference type="PANTHER" id="PTHR11455">
    <property type="entry name" value="CRYPTOCHROME"/>
    <property type="match status" value="1"/>
</dbReference>
<dbReference type="Gene3D" id="3.40.50.620">
    <property type="entry name" value="HUPs"/>
    <property type="match status" value="1"/>
</dbReference>
<evidence type="ECO:0000313" key="8">
    <source>
        <dbReference type="EMBL" id="GGB54490.1"/>
    </source>
</evidence>
<dbReference type="InterPro" id="IPR036155">
    <property type="entry name" value="Crypto/Photolyase_N_sf"/>
</dbReference>
<dbReference type="Proteomes" id="UP000646152">
    <property type="component" value="Unassembled WGS sequence"/>
</dbReference>
<feature type="domain" description="Photolyase/cryptochrome alpha/beta" evidence="7">
    <location>
        <begin position="2"/>
        <end position="134"/>
    </location>
</feature>
<evidence type="ECO:0000313" key="9">
    <source>
        <dbReference type="Proteomes" id="UP000646152"/>
    </source>
</evidence>
<dbReference type="SUPFAM" id="SSF52425">
    <property type="entry name" value="Cryptochrome/photolyase, N-terminal domain"/>
    <property type="match status" value="1"/>
</dbReference>
<dbReference type="Pfam" id="PF03441">
    <property type="entry name" value="FAD_binding_7"/>
    <property type="match status" value="1"/>
</dbReference>
<dbReference type="InterPro" id="IPR014133">
    <property type="entry name" value="Cry_DASH"/>
</dbReference>
<reference evidence="9" key="1">
    <citation type="journal article" date="2019" name="Int. J. Syst. Evol. Microbiol.">
        <title>The Global Catalogue of Microorganisms (GCM) 10K type strain sequencing project: providing services to taxonomists for standard genome sequencing and annotation.</title>
        <authorList>
            <consortium name="The Broad Institute Genomics Platform"/>
            <consortium name="The Broad Institute Genome Sequencing Center for Infectious Disease"/>
            <person name="Wu L."/>
            <person name="Ma J."/>
        </authorList>
    </citation>
    <scope>NUCLEOTIDE SEQUENCE [LARGE SCALE GENOMIC DNA]</scope>
    <source>
        <strain evidence="9">CGMCC 1.15923</strain>
    </source>
</reference>
<evidence type="ECO:0000256" key="5">
    <source>
        <dbReference type="ARBA" id="ARBA00022991"/>
    </source>
</evidence>
<gene>
    <name evidence="8" type="primary">cry</name>
    <name evidence="8" type="ORF">GCM10011502_29450</name>
</gene>
<dbReference type="InterPro" id="IPR005101">
    <property type="entry name" value="Cryptochr/Photolyase_FAD-bd"/>
</dbReference>
<evidence type="ECO:0000256" key="4">
    <source>
        <dbReference type="ARBA" id="ARBA00022827"/>
    </source>
</evidence>
<name>A0ABQ1IYN4_9GAMM</name>
<organism evidence="8 9">
    <name type="scientific">Oceanisphaera marina</name>
    <dbReference type="NCBI Taxonomy" id="2017550"/>
    <lineage>
        <taxon>Bacteria</taxon>
        <taxon>Pseudomonadati</taxon>
        <taxon>Pseudomonadota</taxon>
        <taxon>Gammaproteobacteria</taxon>
        <taxon>Aeromonadales</taxon>
        <taxon>Aeromonadaceae</taxon>
        <taxon>Oceanisphaera</taxon>
    </lineage>
</organism>
<dbReference type="Gene3D" id="1.10.579.10">
    <property type="entry name" value="DNA Cyclobutane Dipyrimidine Photolyase, subunit A, domain 3"/>
    <property type="match status" value="1"/>
</dbReference>
<dbReference type="PROSITE" id="PS51645">
    <property type="entry name" value="PHR_CRY_ALPHA_BETA"/>
    <property type="match status" value="1"/>
</dbReference>
<dbReference type="InterPro" id="IPR006050">
    <property type="entry name" value="DNA_photolyase_N"/>
</dbReference>
<evidence type="ECO:0000256" key="2">
    <source>
        <dbReference type="ARBA" id="ARBA00017881"/>
    </source>
</evidence>
<evidence type="ECO:0000256" key="1">
    <source>
        <dbReference type="ARBA" id="ARBA00005862"/>
    </source>
</evidence>
<proteinExistence type="inferred from homology"/>
<dbReference type="PRINTS" id="PR00147">
    <property type="entry name" value="DNAPHOTLYASE"/>
</dbReference>